<dbReference type="GO" id="GO:0120115">
    <property type="term" value="C:Lsm2-8 complex"/>
    <property type="evidence" value="ECO:0007669"/>
    <property type="project" value="UniProtKB-ARBA"/>
</dbReference>
<protein>
    <recommendedName>
        <fullName evidence="11 12">U6 snRNA-associated Sm-like protein LSm4</fullName>
    </recommendedName>
</protein>
<keyword evidence="6 12" id="KW-0508">mRNA splicing</keyword>
<comment type="similarity">
    <text evidence="2 12">Belongs to the snRNP Sm proteins family.</text>
</comment>
<feature type="region of interest" description="Disordered" evidence="13">
    <location>
        <begin position="86"/>
        <end position="105"/>
    </location>
</feature>
<dbReference type="AlphaFoldDB" id="A0A8B9N689"/>
<evidence type="ECO:0000256" key="10">
    <source>
        <dbReference type="ARBA" id="ARBA00063389"/>
    </source>
</evidence>
<evidence type="ECO:0000256" key="2">
    <source>
        <dbReference type="ARBA" id="ARBA00006850"/>
    </source>
</evidence>
<dbReference type="InterPro" id="IPR027141">
    <property type="entry name" value="LSm4/Sm_D1/D3"/>
</dbReference>
<evidence type="ECO:0000313" key="15">
    <source>
        <dbReference type="Ensembl" id="ENSANIP00000018154.1"/>
    </source>
</evidence>
<dbReference type="SMART" id="SM00651">
    <property type="entry name" value="Sm"/>
    <property type="match status" value="1"/>
</dbReference>
<keyword evidence="4 12" id="KW-0747">Spliceosome</keyword>
<organism evidence="15 16">
    <name type="scientific">Accipiter nisus</name>
    <name type="common">Eurasian sparrowhawk</name>
    <dbReference type="NCBI Taxonomy" id="211598"/>
    <lineage>
        <taxon>Eukaryota</taxon>
        <taxon>Metazoa</taxon>
        <taxon>Chordata</taxon>
        <taxon>Craniata</taxon>
        <taxon>Vertebrata</taxon>
        <taxon>Euteleostomi</taxon>
        <taxon>Archelosauria</taxon>
        <taxon>Archosauria</taxon>
        <taxon>Dinosauria</taxon>
        <taxon>Saurischia</taxon>
        <taxon>Theropoda</taxon>
        <taxon>Coelurosauria</taxon>
        <taxon>Aves</taxon>
        <taxon>Neognathae</taxon>
        <taxon>Neoaves</taxon>
        <taxon>Telluraves</taxon>
        <taxon>Accipitrimorphae</taxon>
        <taxon>Accipitriformes</taxon>
        <taxon>Accipitridae</taxon>
        <taxon>Accipitrinae</taxon>
        <taxon>Accipiter</taxon>
    </lineage>
</organism>
<comment type="subunit">
    <text evidence="12">LSm subunits form a heteromer with a doughnut shape.</text>
</comment>
<dbReference type="FunFam" id="2.30.30.100:FF:000005">
    <property type="entry name" value="U6 snRNA-associated Sm-like protein LSm4"/>
    <property type="match status" value="1"/>
</dbReference>
<dbReference type="Gene3D" id="2.30.30.100">
    <property type="match status" value="1"/>
</dbReference>
<dbReference type="GO" id="GO:0000956">
    <property type="term" value="P:nuclear-transcribed mRNA catabolic process"/>
    <property type="evidence" value="ECO:0007669"/>
    <property type="project" value="UniProtKB-UniRule"/>
</dbReference>
<evidence type="ECO:0000256" key="1">
    <source>
        <dbReference type="ARBA" id="ARBA00004123"/>
    </source>
</evidence>
<comment type="function">
    <text evidence="12">Binds specifically to the 3'-terminal U-tract of U6 snRNA.</text>
</comment>
<proteinExistence type="inferred from homology"/>
<dbReference type="GO" id="GO:0000398">
    <property type="term" value="P:mRNA splicing, via spliceosome"/>
    <property type="evidence" value="ECO:0007669"/>
    <property type="project" value="InterPro"/>
</dbReference>
<gene>
    <name evidence="12" type="primary">LSM4</name>
</gene>
<dbReference type="InterPro" id="IPR047575">
    <property type="entry name" value="Sm"/>
</dbReference>
<evidence type="ECO:0000256" key="7">
    <source>
        <dbReference type="ARBA" id="ARBA00023242"/>
    </source>
</evidence>
<evidence type="ECO:0000256" key="4">
    <source>
        <dbReference type="ARBA" id="ARBA00022728"/>
    </source>
</evidence>
<dbReference type="Pfam" id="PF01423">
    <property type="entry name" value="LSM"/>
    <property type="match status" value="1"/>
</dbReference>
<dbReference type="Proteomes" id="UP000694541">
    <property type="component" value="Unplaced"/>
</dbReference>
<dbReference type="GO" id="GO:0003723">
    <property type="term" value="F:RNA binding"/>
    <property type="evidence" value="ECO:0007669"/>
    <property type="project" value="UniProtKB-KW"/>
</dbReference>
<evidence type="ECO:0000256" key="11">
    <source>
        <dbReference type="ARBA" id="ARBA00067757"/>
    </source>
</evidence>
<comment type="subcellular location">
    <subcellularLocation>
        <location evidence="1 12">Nucleus</location>
    </subcellularLocation>
</comment>
<keyword evidence="8 12" id="KW-0687">Ribonucleoprotein</keyword>
<dbReference type="Ensembl" id="ENSANIT00000018767.1">
    <property type="protein sequence ID" value="ENSANIP00000018154.1"/>
    <property type="gene ID" value="ENSANIG00000012347.1"/>
</dbReference>
<feature type="domain" description="Sm" evidence="14">
    <location>
        <begin position="2"/>
        <end position="75"/>
    </location>
</feature>
<evidence type="ECO:0000256" key="3">
    <source>
        <dbReference type="ARBA" id="ARBA00022664"/>
    </source>
</evidence>
<dbReference type="InterPro" id="IPR010920">
    <property type="entry name" value="LSM_dom_sf"/>
</dbReference>
<keyword evidence="3 12" id="KW-0507">mRNA processing</keyword>
<dbReference type="SUPFAM" id="SSF50182">
    <property type="entry name" value="Sm-like ribonucleoproteins"/>
    <property type="match status" value="1"/>
</dbReference>
<sequence length="197" mass="21778">MLPLSLLKTAQNHPMLVELKNGETYNGHLVSCDNWMNINLREVICTSRDGDKFWRMPECYIRGSTIKYLRIPDEIIDMVKEEVVSKGRGRGGMQQQKQQKGRGVGGAGRGILVGQLGSTWGHHATLGRAMCSVSDSQGLLEEKPLLLLLPMLPPGSSKHATVTFTNLKAPLFFLLPFSVSKALGITAFLDMVIWTNI</sequence>
<evidence type="ECO:0000259" key="14">
    <source>
        <dbReference type="PROSITE" id="PS52002"/>
    </source>
</evidence>
<reference evidence="15" key="2">
    <citation type="submission" date="2025-09" db="UniProtKB">
        <authorList>
            <consortium name="Ensembl"/>
        </authorList>
    </citation>
    <scope>IDENTIFICATION</scope>
</reference>
<name>A0A8B9N689_9AVES</name>
<evidence type="ECO:0000313" key="16">
    <source>
        <dbReference type="Proteomes" id="UP000694541"/>
    </source>
</evidence>
<evidence type="ECO:0000256" key="12">
    <source>
        <dbReference type="RuleBase" id="RU365049"/>
    </source>
</evidence>
<dbReference type="PANTHER" id="PTHR23338">
    <property type="entry name" value="SMALL NUCLEAR RIBONUCLEOPROTEIN SM"/>
    <property type="match status" value="1"/>
</dbReference>
<dbReference type="CDD" id="cd01723">
    <property type="entry name" value="LSm4"/>
    <property type="match status" value="1"/>
</dbReference>
<keyword evidence="5 12" id="KW-0694">RNA-binding</keyword>
<dbReference type="PROSITE" id="PS52002">
    <property type="entry name" value="SM"/>
    <property type="match status" value="1"/>
</dbReference>
<comment type="subunit">
    <text evidence="10">Component of the precatalytic spliceosome (spliceosome B complex). Component of the U4/U6-U5 tri-snRNP complex, a building block of the precatalytic spliceosome (spliceosome B complex). The U4/U6-U5 tri-snRNP complex is composed of the U4, U6 and U5 snRNAs and at least PRPF3, PRPF4, PRPF6, PRPF8, PRPF31, SNRNP200, TXNL4A, SNRNP40, SNRPB, SNRPD1, SNRPD2, SNRPD3, SNRPE, SNRPF, SNRPG, DDX23, CD2BP2, PPIH, SNU13, EFTUD2, SART1 and USP39, plus LSM2, LSM3, LSM4, LSM5, LSM6, LSM7 and LSM8. LSM2, LSM3, LSM4, LSM5, LSM6, LSM7 and LSM8 form a heptameric, ring-shaped subcomplex (the LSM2-8 complex) that is part of the U4/U6-U5 tri-snRNP complex and the precatalytic spliceosome.</text>
</comment>
<evidence type="ECO:0000256" key="9">
    <source>
        <dbReference type="ARBA" id="ARBA00056431"/>
    </source>
</evidence>
<accession>A0A8B9N689</accession>
<keyword evidence="7 12" id="KW-0539">Nucleus</keyword>
<reference evidence="15" key="1">
    <citation type="submission" date="2025-08" db="UniProtKB">
        <authorList>
            <consortium name="Ensembl"/>
        </authorList>
    </citation>
    <scope>IDENTIFICATION</scope>
</reference>
<dbReference type="GO" id="GO:0005681">
    <property type="term" value="C:spliceosomal complex"/>
    <property type="evidence" value="ECO:0007669"/>
    <property type="project" value="UniProtKB-UniRule"/>
</dbReference>
<evidence type="ECO:0000256" key="6">
    <source>
        <dbReference type="ARBA" id="ARBA00023187"/>
    </source>
</evidence>
<dbReference type="InterPro" id="IPR001163">
    <property type="entry name" value="Sm_dom_euk/arc"/>
</dbReference>
<evidence type="ECO:0000256" key="13">
    <source>
        <dbReference type="SAM" id="MobiDB-lite"/>
    </source>
</evidence>
<keyword evidence="16" id="KW-1185">Reference proteome</keyword>
<comment type="function">
    <text evidence="9">Plays a role in pre-mRNA splicing as component of the U4/U6-U5 tri-snRNP complex that is involved in spliceosome assembly, and as component of the precatalytic spliceosome (spliceosome B complex). The heptameric LSM2-8 complex binds specifically to the 3'-terminal U-tract of U6 snRNA.</text>
</comment>
<evidence type="ECO:0000256" key="5">
    <source>
        <dbReference type="ARBA" id="ARBA00022884"/>
    </source>
</evidence>
<dbReference type="InterPro" id="IPR034101">
    <property type="entry name" value="Lsm4"/>
</dbReference>
<evidence type="ECO:0000256" key="8">
    <source>
        <dbReference type="ARBA" id="ARBA00023274"/>
    </source>
</evidence>